<keyword evidence="1" id="KW-0472">Membrane</keyword>
<dbReference type="PROSITE" id="PS00409">
    <property type="entry name" value="PROKAR_NTER_METHYL"/>
    <property type="match status" value="1"/>
</dbReference>
<evidence type="ECO:0000313" key="2">
    <source>
        <dbReference type="EMBL" id="HHF53031.1"/>
    </source>
</evidence>
<dbReference type="SUPFAM" id="SSF54523">
    <property type="entry name" value="Pili subunits"/>
    <property type="match status" value="1"/>
</dbReference>
<dbReference type="InterPro" id="IPR045584">
    <property type="entry name" value="Pilin-like"/>
</dbReference>
<proteinExistence type="predicted"/>
<evidence type="ECO:0000256" key="1">
    <source>
        <dbReference type="SAM" id="Phobius"/>
    </source>
</evidence>
<dbReference type="Proteomes" id="UP000886050">
    <property type="component" value="Unassembled WGS sequence"/>
</dbReference>
<name>A0A7V5HPS9_UNCW3</name>
<comment type="caution">
    <text evidence="2">The sequence shown here is derived from an EMBL/GenBank/DDBJ whole genome shotgun (WGS) entry which is preliminary data.</text>
</comment>
<reference evidence="2" key="1">
    <citation type="journal article" date="2020" name="mSystems">
        <title>Genome- and Community-Level Interaction Insights into Carbon Utilization and Element Cycling Functions of Hydrothermarchaeota in Hydrothermal Sediment.</title>
        <authorList>
            <person name="Zhou Z."/>
            <person name="Liu Y."/>
            <person name="Xu W."/>
            <person name="Pan J."/>
            <person name="Luo Z.H."/>
            <person name="Li M."/>
        </authorList>
    </citation>
    <scope>NUCLEOTIDE SEQUENCE [LARGE SCALE GENOMIC DNA]</scope>
    <source>
        <strain evidence="2">HyVt-96</strain>
    </source>
</reference>
<sequence>MKKRKGITLVELIVALGILSVILAMGIAFLRTQLSTSSKQEKLANIQTDIQTALTIIKWDLMMGGYGIPISVTPITGQNNADAGRDRLTINATDLSIGGSSKWSFSVDISSGNVIHVRRWGKNDIEVGDRIVILSDTKKPVGPVA</sequence>
<dbReference type="Pfam" id="PF07963">
    <property type="entry name" value="N_methyl"/>
    <property type="match status" value="1"/>
</dbReference>
<dbReference type="NCBIfam" id="TIGR02532">
    <property type="entry name" value="IV_pilin_GFxxxE"/>
    <property type="match status" value="1"/>
</dbReference>
<protein>
    <submittedName>
        <fullName evidence="2">Type II secretion system protein</fullName>
    </submittedName>
</protein>
<gene>
    <name evidence="2" type="ORF">ENL43_01540</name>
</gene>
<keyword evidence="1" id="KW-1133">Transmembrane helix</keyword>
<dbReference type="EMBL" id="DRTX01000087">
    <property type="protein sequence ID" value="HHF53031.1"/>
    <property type="molecule type" value="Genomic_DNA"/>
</dbReference>
<keyword evidence="1" id="KW-0812">Transmembrane</keyword>
<dbReference type="AlphaFoldDB" id="A0A7V5HPS9"/>
<feature type="transmembrane region" description="Helical" evidence="1">
    <location>
        <begin position="12"/>
        <end position="30"/>
    </location>
</feature>
<accession>A0A7V5HPS9</accession>
<feature type="non-terminal residue" evidence="2">
    <location>
        <position position="145"/>
    </location>
</feature>
<dbReference type="InterPro" id="IPR012902">
    <property type="entry name" value="N_methyl_site"/>
</dbReference>
<organism evidence="2">
    <name type="scientific">candidate division WOR-3 bacterium</name>
    <dbReference type="NCBI Taxonomy" id="2052148"/>
    <lineage>
        <taxon>Bacteria</taxon>
        <taxon>Bacteria division WOR-3</taxon>
    </lineage>
</organism>